<dbReference type="GO" id="GO:0009279">
    <property type="term" value="C:cell outer membrane"/>
    <property type="evidence" value="ECO:0007669"/>
    <property type="project" value="UniProtKB-SubCell"/>
</dbReference>
<evidence type="ECO:0000256" key="10">
    <source>
        <dbReference type="ARBA" id="ARBA00023237"/>
    </source>
</evidence>
<dbReference type="InterPro" id="IPR033900">
    <property type="entry name" value="Gram_neg_porin_domain"/>
</dbReference>
<evidence type="ECO:0000313" key="14">
    <source>
        <dbReference type="Proteomes" id="UP000515811"/>
    </source>
</evidence>
<evidence type="ECO:0000313" key="13">
    <source>
        <dbReference type="EMBL" id="QNN55697.1"/>
    </source>
</evidence>
<dbReference type="InterPro" id="IPR023614">
    <property type="entry name" value="Porin_dom_sf"/>
</dbReference>
<accession>A0A7G9RJC2</accession>
<evidence type="ECO:0000256" key="7">
    <source>
        <dbReference type="ARBA" id="ARBA00023065"/>
    </source>
</evidence>
<dbReference type="AlphaFoldDB" id="A0A7G9RJC2"/>
<gene>
    <name evidence="13" type="ORF">H9K76_13770</name>
</gene>
<evidence type="ECO:0000256" key="1">
    <source>
        <dbReference type="ARBA" id="ARBA00004571"/>
    </source>
</evidence>
<keyword evidence="4" id="KW-1134">Transmembrane beta strand</keyword>
<evidence type="ECO:0000256" key="11">
    <source>
        <dbReference type="SAM" id="SignalP"/>
    </source>
</evidence>
<dbReference type="RefSeq" id="WP_187595970.1">
    <property type="nucleotide sequence ID" value="NZ_CP060714.1"/>
</dbReference>
<dbReference type="GO" id="GO:0006811">
    <property type="term" value="P:monoatomic ion transport"/>
    <property type="evidence" value="ECO:0007669"/>
    <property type="project" value="UniProtKB-KW"/>
</dbReference>
<dbReference type="SUPFAM" id="SSF56935">
    <property type="entry name" value="Porins"/>
    <property type="match status" value="1"/>
</dbReference>
<sequence length="340" mass="36451">MKKTLLVLAAAAACASAAQAQSNVRITGLADMYIGSMKKPGDSGRTHAVNSGGMTTSWFGFQGSEDLGGGLKAEFALNAFFRGDTGTPGRFDGDPFFSRDAYLALSGGFGRVLLGRSVAPNFLPTILFNPYGDSFTFSPLVLHQNVSLFNASGWKGTNPSDTGWSNQVIYSTPDFNGLKANLHYQFGEQADKSSKKNVGLNVLYFSGPLSMTAFYEDVGMSDPVPAVLPDGRKNWMLGAAYDFSVVKAYATYGQTKGKNDGFKGKTASLGATVPLAANSRIMAAWAQTKLDQSDAKRNTVSLGYNYDLSKRTDVYAIVMHDKITNFGNGTSVGFGIRHRF</sequence>
<dbReference type="Gene3D" id="2.40.160.10">
    <property type="entry name" value="Porin"/>
    <property type="match status" value="1"/>
</dbReference>
<evidence type="ECO:0000256" key="4">
    <source>
        <dbReference type="ARBA" id="ARBA00022452"/>
    </source>
</evidence>
<dbReference type="EMBL" id="CP060714">
    <property type="protein sequence ID" value="QNN55697.1"/>
    <property type="molecule type" value="Genomic_DNA"/>
</dbReference>
<feature type="chain" id="PRO_5028987741" evidence="11">
    <location>
        <begin position="21"/>
        <end position="340"/>
    </location>
</feature>
<dbReference type="CDD" id="cd00342">
    <property type="entry name" value="gram_neg_porins"/>
    <property type="match status" value="1"/>
</dbReference>
<evidence type="ECO:0000256" key="6">
    <source>
        <dbReference type="ARBA" id="ARBA00022729"/>
    </source>
</evidence>
<dbReference type="InterPro" id="IPR050298">
    <property type="entry name" value="Gram-neg_bact_OMP"/>
</dbReference>
<keyword evidence="5" id="KW-0812">Transmembrane</keyword>
<keyword evidence="6 11" id="KW-0732">Signal</keyword>
<evidence type="ECO:0000256" key="5">
    <source>
        <dbReference type="ARBA" id="ARBA00022692"/>
    </source>
</evidence>
<keyword evidence="8" id="KW-0626">Porin</keyword>
<keyword evidence="7" id="KW-0406">Ion transport</keyword>
<keyword evidence="10" id="KW-0998">Cell outer membrane</keyword>
<evidence type="ECO:0000256" key="8">
    <source>
        <dbReference type="ARBA" id="ARBA00023114"/>
    </source>
</evidence>
<evidence type="ECO:0000259" key="12">
    <source>
        <dbReference type="Pfam" id="PF13609"/>
    </source>
</evidence>
<feature type="signal peptide" evidence="11">
    <location>
        <begin position="1"/>
        <end position="20"/>
    </location>
</feature>
<keyword evidence="9" id="KW-0472">Membrane</keyword>
<dbReference type="Proteomes" id="UP000515811">
    <property type="component" value="Chromosome"/>
</dbReference>
<reference evidence="13 14" key="1">
    <citation type="submission" date="2020-08" db="EMBL/GenBank/DDBJ databases">
        <title>Genome sequence of Diaphorobacter ruginosibacter DSM 27467T.</title>
        <authorList>
            <person name="Hyun D.-W."/>
            <person name="Bae J.-W."/>
        </authorList>
    </citation>
    <scope>NUCLEOTIDE SEQUENCE [LARGE SCALE GENOMIC DNA]</scope>
    <source>
        <strain evidence="13 14">DSM 27467</strain>
    </source>
</reference>
<feature type="domain" description="Porin" evidence="12">
    <location>
        <begin position="8"/>
        <end position="322"/>
    </location>
</feature>
<dbReference type="PANTHER" id="PTHR34501">
    <property type="entry name" value="PROTEIN YDDL-RELATED"/>
    <property type="match status" value="1"/>
</dbReference>
<keyword evidence="3" id="KW-0813">Transport</keyword>
<comment type="subcellular location">
    <subcellularLocation>
        <location evidence="1">Cell outer membrane</location>
        <topology evidence="1">Multi-pass membrane protein</topology>
    </subcellularLocation>
</comment>
<keyword evidence="14" id="KW-1185">Reference proteome</keyword>
<organism evidence="13 14">
    <name type="scientific">Diaphorobacter ruginosibacter</name>
    <dbReference type="NCBI Taxonomy" id="1715720"/>
    <lineage>
        <taxon>Bacteria</taxon>
        <taxon>Pseudomonadati</taxon>
        <taxon>Pseudomonadota</taxon>
        <taxon>Betaproteobacteria</taxon>
        <taxon>Burkholderiales</taxon>
        <taxon>Comamonadaceae</taxon>
        <taxon>Diaphorobacter</taxon>
    </lineage>
</organism>
<evidence type="ECO:0000256" key="2">
    <source>
        <dbReference type="ARBA" id="ARBA00011233"/>
    </source>
</evidence>
<dbReference type="KEGG" id="drg:H9K76_13770"/>
<name>A0A7G9RJC2_9BURK</name>
<evidence type="ECO:0000256" key="9">
    <source>
        <dbReference type="ARBA" id="ARBA00023136"/>
    </source>
</evidence>
<comment type="subunit">
    <text evidence="2">Homotrimer.</text>
</comment>
<protein>
    <submittedName>
        <fullName evidence="13">Porin</fullName>
    </submittedName>
</protein>
<evidence type="ECO:0000256" key="3">
    <source>
        <dbReference type="ARBA" id="ARBA00022448"/>
    </source>
</evidence>
<dbReference type="PANTHER" id="PTHR34501:SF9">
    <property type="entry name" value="MAJOR OUTER MEMBRANE PROTEIN P.IA"/>
    <property type="match status" value="1"/>
</dbReference>
<dbReference type="GO" id="GO:0015288">
    <property type="term" value="F:porin activity"/>
    <property type="evidence" value="ECO:0007669"/>
    <property type="project" value="UniProtKB-KW"/>
</dbReference>
<proteinExistence type="predicted"/>
<dbReference type="Pfam" id="PF13609">
    <property type="entry name" value="Porin_4"/>
    <property type="match status" value="1"/>
</dbReference>
<dbReference type="GO" id="GO:0046930">
    <property type="term" value="C:pore complex"/>
    <property type="evidence" value="ECO:0007669"/>
    <property type="project" value="UniProtKB-KW"/>
</dbReference>